<dbReference type="RefSeq" id="WP_263734976.1">
    <property type="nucleotide sequence ID" value="NZ_JAOWKY010000002.1"/>
</dbReference>
<gene>
    <name evidence="2" type="ORF">OEW28_10825</name>
</gene>
<dbReference type="EMBL" id="JAOWKY010000002">
    <property type="protein sequence ID" value="MCV2869120.1"/>
    <property type="molecule type" value="Genomic_DNA"/>
</dbReference>
<sequence length="174" mass="19315">MIEAAGLDHRAVAADKQIIGDFGHKFFVRLAVFIQDRQAFNAAFKLKRFSWQNPLRSDVTQRFQTGNGSEQPDRRTPQVFPALARSPPRRLVAFAAHRAPKSLTISGRFQEDVIATPTPVAEIHCFNAAHSWLGGKRSAEVMPPEADRPMDHVVVALVKQFKVLTRDSGGQSEG</sequence>
<dbReference type="Proteomes" id="UP001652542">
    <property type="component" value="Unassembled WGS sequence"/>
</dbReference>
<keyword evidence="3" id="KW-1185">Reference proteome</keyword>
<proteinExistence type="predicted"/>
<name>A0ABT2ZDA2_9RHOB</name>
<accession>A0ABT2ZDA2</accession>
<evidence type="ECO:0000256" key="1">
    <source>
        <dbReference type="SAM" id="MobiDB-lite"/>
    </source>
</evidence>
<evidence type="ECO:0000313" key="2">
    <source>
        <dbReference type="EMBL" id="MCV2869120.1"/>
    </source>
</evidence>
<reference evidence="2 3" key="1">
    <citation type="submission" date="2022-10" db="EMBL/GenBank/DDBJ databases">
        <title>Defluviimonas sp. nov., isolated from ocean surface water.</title>
        <authorList>
            <person name="He W."/>
            <person name="Wang L."/>
            <person name="Zhang D.-F."/>
        </authorList>
    </citation>
    <scope>NUCLEOTIDE SEQUENCE [LARGE SCALE GENOMIC DNA]</scope>
    <source>
        <strain evidence="2 3">WL0002</strain>
    </source>
</reference>
<organism evidence="2 3">
    <name type="scientific">Albidovulum marisflavi</name>
    <dbReference type="NCBI Taxonomy" id="2984159"/>
    <lineage>
        <taxon>Bacteria</taxon>
        <taxon>Pseudomonadati</taxon>
        <taxon>Pseudomonadota</taxon>
        <taxon>Alphaproteobacteria</taxon>
        <taxon>Rhodobacterales</taxon>
        <taxon>Paracoccaceae</taxon>
        <taxon>Albidovulum</taxon>
    </lineage>
</organism>
<protein>
    <submittedName>
        <fullName evidence="2">Uncharacterized protein</fullName>
    </submittedName>
</protein>
<feature type="region of interest" description="Disordered" evidence="1">
    <location>
        <begin position="62"/>
        <end position="81"/>
    </location>
</feature>
<evidence type="ECO:0000313" key="3">
    <source>
        <dbReference type="Proteomes" id="UP001652542"/>
    </source>
</evidence>
<comment type="caution">
    <text evidence="2">The sequence shown here is derived from an EMBL/GenBank/DDBJ whole genome shotgun (WGS) entry which is preliminary data.</text>
</comment>